<reference evidence="2" key="1">
    <citation type="submission" date="2016-04" db="EMBL/GenBank/DDBJ databases">
        <title>Cephalotus genome sequencing.</title>
        <authorList>
            <person name="Fukushima K."/>
            <person name="Hasebe M."/>
            <person name="Fang X."/>
        </authorList>
    </citation>
    <scope>NUCLEOTIDE SEQUENCE [LARGE SCALE GENOMIC DNA]</scope>
    <source>
        <strain evidence="2">cv. St1</strain>
    </source>
</reference>
<dbReference type="Proteomes" id="UP000187406">
    <property type="component" value="Unassembled WGS sequence"/>
</dbReference>
<dbReference type="InParanoid" id="A0A1Q3C3J6"/>
<dbReference type="AlphaFoldDB" id="A0A1Q3C3J6"/>
<keyword evidence="2" id="KW-1185">Reference proteome</keyword>
<evidence type="ECO:0000313" key="2">
    <source>
        <dbReference type="Proteomes" id="UP000187406"/>
    </source>
</evidence>
<gene>
    <name evidence="1" type="ORF">CFOL_v3_18297</name>
</gene>
<organism evidence="1 2">
    <name type="scientific">Cephalotus follicularis</name>
    <name type="common">Albany pitcher plant</name>
    <dbReference type="NCBI Taxonomy" id="3775"/>
    <lineage>
        <taxon>Eukaryota</taxon>
        <taxon>Viridiplantae</taxon>
        <taxon>Streptophyta</taxon>
        <taxon>Embryophyta</taxon>
        <taxon>Tracheophyta</taxon>
        <taxon>Spermatophyta</taxon>
        <taxon>Magnoliopsida</taxon>
        <taxon>eudicotyledons</taxon>
        <taxon>Gunneridae</taxon>
        <taxon>Pentapetalae</taxon>
        <taxon>rosids</taxon>
        <taxon>fabids</taxon>
        <taxon>Oxalidales</taxon>
        <taxon>Cephalotaceae</taxon>
        <taxon>Cephalotus</taxon>
    </lineage>
</organism>
<evidence type="ECO:0000313" key="1">
    <source>
        <dbReference type="EMBL" id="GAV74817.1"/>
    </source>
</evidence>
<protein>
    <submittedName>
        <fullName evidence="1">Uncharacterized protein</fullName>
    </submittedName>
</protein>
<dbReference type="EMBL" id="BDDD01001277">
    <property type="protein sequence ID" value="GAV74817.1"/>
    <property type="molecule type" value="Genomic_DNA"/>
</dbReference>
<name>A0A1Q3C3J6_CEPFO</name>
<comment type="caution">
    <text evidence="1">The sequence shown here is derived from an EMBL/GenBank/DDBJ whole genome shotgun (WGS) entry which is preliminary data.</text>
</comment>
<sequence length="109" mass="12859">MICLQQTQPFWQILVIKIIKLVRSHYVIENRQSWILWITRTSILQSLSKSRIVLSVITNPKTELLAMREANSVCTAQCHHFLNRKPSRGKQVDQFRHGHGWSRQVSFYV</sequence>
<accession>A0A1Q3C3J6</accession>
<proteinExistence type="predicted"/>